<reference evidence="6 7" key="1">
    <citation type="submission" date="2015-04" db="EMBL/GenBank/DDBJ databases">
        <title>Whole genome shotgun sequence of Sphingomonas changbaiensis NBRC 104936.</title>
        <authorList>
            <person name="Katano-Makiyama Y."/>
            <person name="Hosoyama A."/>
            <person name="Hashimoto M."/>
            <person name="Noguchi M."/>
            <person name="Tsuchikane K."/>
            <person name="Ohji S."/>
            <person name="Yamazoe A."/>
            <person name="Ichikawa N."/>
            <person name="Kimura A."/>
            <person name="Fujita N."/>
        </authorList>
    </citation>
    <scope>NUCLEOTIDE SEQUENCE [LARGE SCALE GENOMIC DNA]</scope>
    <source>
        <strain evidence="6 7">NBRC 104936</strain>
    </source>
</reference>
<dbReference type="EMBL" id="BBWU01000015">
    <property type="protein sequence ID" value="GAO38473.1"/>
    <property type="molecule type" value="Genomic_DNA"/>
</dbReference>
<dbReference type="Pfam" id="PF02630">
    <property type="entry name" value="SCO1-SenC"/>
    <property type="match status" value="1"/>
</dbReference>
<feature type="chain" id="PRO_5002429382" description="Thioredoxin domain-containing protein" evidence="4">
    <location>
        <begin position="19"/>
        <end position="257"/>
    </location>
</feature>
<dbReference type="STRING" id="1219043.SCH01S_15_00980"/>
<keyword evidence="3" id="KW-0812">Transmembrane</keyword>
<dbReference type="Gene3D" id="3.40.30.10">
    <property type="entry name" value="Glutaredoxin"/>
    <property type="match status" value="1"/>
</dbReference>
<keyword evidence="2" id="KW-0186">Copper</keyword>
<accession>A0A0E9MLU8</accession>
<evidence type="ECO:0000256" key="4">
    <source>
        <dbReference type="SAM" id="SignalP"/>
    </source>
</evidence>
<keyword evidence="3" id="KW-0472">Membrane</keyword>
<sequence>MRAALAGVLLAAAAPAAATGLQPAQFGALAFRQHPGAQVPLDAVLRDESGRPVRLGSLLAGKPSVLVLEYLHCPNLCGLVLAGLVRDLKMAGLQPGRDLQFVAVSIDPKEGPADAAKARAGYIGADTDPAGWHLLTGPAPTVRRIADAVGFRYRFDKAIGQFAHPAGFVVLTPDGRISRYLLGFEHGPAALKAAVAEAGRDQVEPPAHPLLLLCFGYDPQQGTIAYTAMQALRVAAFAAVAAIAYYVLSALRRERAR</sequence>
<dbReference type="PROSITE" id="PS51352">
    <property type="entry name" value="THIOREDOXIN_2"/>
    <property type="match status" value="1"/>
</dbReference>
<dbReference type="PANTHER" id="PTHR12151:SF8">
    <property type="entry name" value="THIOREDOXIN DOMAIN-CONTAINING PROTEIN"/>
    <property type="match status" value="1"/>
</dbReference>
<dbReference type="RefSeq" id="WP_157032780.1">
    <property type="nucleotide sequence ID" value="NZ_BBWU01000015.1"/>
</dbReference>
<feature type="transmembrane region" description="Helical" evidence="3">
    <location>
        <begin position="224"/>
        <end position="248"/>
    </location>
</feature>
<dbReference type="InterPro" id="IPR003782">
    <property type="entry name" value="SCO1/SenC"/>
</dbReference>
<feature type="signal peptide" evidence="4">
    <location>
        <begin position="1"/>
        <end position="18"/>
    </location>
</feature>
<dbReference type="CDD" id="cd02968">
    <property type="entry name" value="SCO"/>
    <property type="match status" value="1"/>
</dbReference>
<keyword evidence="4" id="KW-0732">Signal</keyword>
<dbReference type="AlphaFoldDB" id="A0A0E9MLU8"/>
<feature type="domain" description="Thioredoxin" evidence="5">
    <location>
        <begin position="33"/>
        <end position="200"/>
    </location>
</feature>
<dbReference type="OrthoDB" id="9786756at2"/>
<dbReference type="InterPro" id="IPR013766">
    <property type="entry name" value="Thioredoxin_domain"/>
</dbReference>
<comment type="similarity">
    <text evidence="1">Belongs to the SCO1/2 family.</text>
</comment>
<keyword evidence="3" id="KW-1133">Transmembrane helix</keyword>
<keyword evidence="7" id="KW-1185">Reference proteome</keyword>
<evidence type="ECO:0000313" key="7">
    <source>
        <dbReference type="Proteomes" id="UP000033202"/>
    </source>
</evidence>
<comment type="caution">
    <text evidence="6">The sequence shown here is derived from an EMBL/GenBank/DDBJ whole genome shotgun (WGS) entry which is preliminary data.</text>
</comment>
<evidence type="ECO:0000313" key="6">
    <source>
        <dbReference type="EMBL" id="GAO38473.1"/>
    </source>
</evidence>
<evidence type="ECO:0000256" key="2">
    <source>
        <dbReference type="ARBA" id="ARBA00023008"/>
    </source>
</evidence>
<evidence type="ECO:0000259" key="5">
    <source>
        <dbReference type="PROSITE" id="PS51352"/>
    </source>
</evidence>
<evidence type="ECO:0000256" key="1">
    <source>
        <dbReference type="ARBA" id="ARBA00010996"/>
    </source>
</evidence>
<name>A0A0E9MLU8_9SPHN</name>
<protein>
    <recommendedName>
        <fullName evidence="5">Thioredoxin domain-containing protein</fullName>
    </recommendedName>
</protein>
<dbReference type="Proteomes" id="UP000033202">
    <property type="component" value="Unassembled WGS sequence"/>
</dbReference>
<organism evidence="6 7">
    <name type="scientific">Sphingomonas changbaiensis NBRC 104936</name>
    <dbReference type="NCBI Taxonomy" id="1219043"/>
    <lineage>
        <taxon>Bacteria</taxon>
        <taxon>Pseudomonadati</taxon>
        <taxon>Pseudomonadota</taxon>
        <taxon>Alphaproteobacteria</taxon>
        <taxon>Sphingomonadales</taxon>
        <taxon>Sphingomonadaceae</taxon>
        <taxon>Sphingomonas</taxon>
    </lineage>
</organism>
<evidence type="ECO:0000256" key="3">
    <source>
        <dbReference type="SAM" id="Phobius"/>
    </source>
</evidence>
<dbReference type="PANTHER" id="PTHR12151">
    <property type="entry name" value="ELECTRON TRANSPORT PROTIN SCO1/SENC FAMILY MEMBER"/>
    <property type="match status" value="1"/>
</dbReference>
<dbReference type="SUPFAM" id="SSF52833">
    <property type="entry name" value="Thioredoxin-like"/>
    <property type="match status" value="1"/>
</dbReference>
<proteinExistence type="inferred from homology"/>
<dbReference type="InterPro" id="IPR036249">
    <property type="entry name" value="Thioredoxin-like_sf"/>
</dbReference>
<gene>
    <name evidence="6" type="ORF">SCH01S_15_00980</name>
</gene>